<evidence type="ECO:0000256" key="4">
    <source>
        <dbReference type="ARBA" id="ARBA00008310"/>
    </source>
</evidence>
<dbReference type="EC" id="1.3.3.15" evidence="5 11"/>
<keyword evidence="9 11" id="KW-0560">Oxidoreductase</keyword>
<dbReference type="Gene3D" id="3.90.660.20">
    <property type="entry name" value="Protoporphyrinogen oxidase, mitochondrial, domain 2"/>
    <property type="match status" value="1"/>
</dbReference>
<evidence type="ECO:0000256" key="7">
    <source>
        <dbReference type="ARBA" id="ARBA00022630"/>
    </source>
</evidence>
<evidence type="ECO:0000256" key="2">
    <source>
        <dbReference type="ARBA" id="ARBA00001974"/>
    </source>
</evidence>
<comment type="similarity">
    <text evidence="4 11">Belongs to the protoporphyrinogen/coproporphyrinogen oxidase family. Coproporphyrinogen III oxidase subfamily.</text>
</comment>
<protein>
    <recommendedName>
        <fullName evidence="6 11">Coproporphyrinogen III oxidase</fullName>
        <ecNumber evidence="5 11">1.3.3.15</ecNumber>
    </recommendedName>
</protein>
<reference evidence="13 14" key="1">
    <citation type="submission" date="2022-11" db="EMBL/GenBank/DDBJ databases">
        <title>Study of microbial diversity in lake waters.</title>
        <authorList>
            <person name="Zhang J."/>
        </authorList>
    </citation>
    <scope>NUCLEOTIDE SEQUENCE [LARGE SCALE GENOMIC DNA]</scope>
    <source>
        <strain evidence="13 14">DT12</strain>
    </source>
</reference>
<evidence type="ECO:0000313" key="13">
    <source>
        <dbReference type="EMBL" id="MCX7571745.1"/>
    </source>
</evidence>
<comment type="caution">
    <text evidence="13">The sequence shown here is derived from an EMBL/GenBank/DDBJ whole genome shotgun (WGS) entry which is preliminary data.</text>
</comment>
<dbReference type="GO" id="GO:0004729">
    <property type="term" value="F:oxygen-dependent protoporphyrinogen oxidase activity"/>
    <property type="evidence" value="ECO:0007669"/>
    <property type="project" value="UniProtKB-EC"/>
</dbReference>
<organism evidence="13 14">
    <name type="scientific">Tumebacillus lacus</name>
    <dbReference type="NCBI Taxonomy" id="2995335"/>
    <lineage>
        <taxon>Bacteria</taxon>
        <taxon>Bacillati</taxon>
        <taxon>Bacillota</taxon>
        <taxon>Bacilli</taxon>
        <taxon>Bacillales</taxon>
        <taxon>Alicyclobacillaceae</taxon>
        <taxon>Tumebacillus</taxon>
    </lineage>
</organism>
<evidence type="ECO:0000256" key="11">
    <source>
        <dbReference type="RuleBase" id="RU364052"/>
    </source>
</evidence>
<keyword evidence="10 11" id="KW-0350">Heme biosynthesis</keyword>
<evidence type="ECO:0000313" key="14">
    <source>
        <dbReference type="Proteomes" id="UP001208017"/>
    </source>
</evidence>
<dbReference type="Gene3D" id="3.50.50.60">
    <property type="entry name" value="FAD/NAD(P)-binding domain"/>
    <property type="match status" value="1"/>
</dbReference>
<keyword evidence="8 11" id="KW-0274">FAD</keyword>
<evidence type="ECO:0000256" key="8">
    <source>
        <dbReference type="ARBA" id="ARBA00022827"/>
    </source>
</evidence>
<evidence type="ECO:0000259" key="12">
    <source>
        <dbReference type="Pfam" id="PF01593"/>
    </source>
</evidence>
<dbReference type="Gene3D" id="1.10.3110.10">
    <property type="entry name" value="protoporphyrinogen ix oxidase, domain 3"/>
    <property type="match status" value="1"/>
</dbReference>
<dbReference type="Pfam" id="PF01593">
    <property type="entry name" value="Amino_oxidase"/>
    <property type="match status" value="1"/>
</dbReference>
<dbReference type="PANTHER" id="PTHR42923:SF3">
    <property type="entry name" value="PROTOPORPHYRINOGEN OXIDASE"/>
    <property type="match status" value="1"/>
</dbReference>
<gene>
    <name evidence="13" type="primary">hemG</name>
    <name evidence="13" type="ORF">OS242_17515</name>
</gene>
<dbReference type="SUPFAM" id="SSF54373">
    <property type="entry name" value="FAD-linked reductases, C-terminal domain"/>
    <property type="match status" value="1"/>
</dbReference>
<keyword evidence="11" id="KW-0963">Cytoplasm</keyword>
<dbReference type="PANTHER" id="PTHR42923">
    <property type="entry name" value="PROTOPORPHYRINOGEN OXIDASE"/>
    <property type="match status" value="1"/>
</dbReference>
<dbReference type="EMBL" id="JAPMLT010000012">
    <property type="protein sequence ID" value="MCX7571745.1"/>
    <property type="molecule type" value="Genomic_DNA"/>
</dbReference>
<comment type="function">
    <text evidence="11">Involved in coproporphyrin-dependent heme b biosynthesis. Catalyzes the oxidation of coproporphyrinogen III to coproporphyrin III.</text>
</comment>
<comment type="subcellular location">
    <subcellularLocation>
        <location evidence="11">Cytoplasm</location>
    </subcellularLocation>
</comment>
<evidence type="ECO:0000256" key="1">
    <source>
        <dbReference type="ARBA" id="ARBA00001755"/>
    </source>
</evidence>
<evidence type="ECO:0000256" key="5">
    <source>
        <dbReference type="ARBA" id="ARBA00012402"/>
    </source>
</evidence>
<keyword evidence="7 11" id="KW-0285">Flavoprotein</keyword>
<dbReference type="InterPro" id="IPR002937">
    <property type="entry name" value="Amino_oxidase"/>
</dbReference>
<dbReference type="InterPro" id="IPR004572">
    <property type="entry name" value="Protoporphyrinogen_oxidase"/>
</dbReference>
<dbReference type="SUPFAM" id="SSF51905">
    <property type="entry name" value="FAD/NAD(P)-binding domain"/>
    <property type="match status" value="1"/>
</dbReference>
<feature type="domain" description="Amine oxidase" evidence="12">
    <location>
        <begin position="17"/>
        <end position="479"/>
    </location>
</feature>
<dbReference type="Proteomes" id="UP001208017">
    <property type="component" value="Unassembled WGS sequence"/>
</dbReference>
<evidence type="ECO:0000256" key="9">
    <source>
        <dbReference type="ARBA" id="ARBA00023002"/>
    </source>
</evidence>
<accession>A0ABT3X4B8</accession>
<comment type="cofactor">
    <cofactor evidence="2 11">
        <name>FAD</name>
        <dbReference type="ChEBI" id="CHEBI:57692"/>
    </cofactor>
</comment>
<keyword evidence="14" id="KW-1185">Reference proteome</keyword>
<evidence type="ECO:0000256" key="10">
    <source>
        <dbReference type="ARBA" id="ARBA00023133"/>
    </source>
</evidence>
<comment type="pathway">
    <text evidence="3 11">Porphyrin-containing compound metabolism; protoheme biosynthesis.</text>
</comment>
<name>A0ABT3X4B8_9BACL</name>
<comment type="catalytic activity">
    <reaction evidence="1">
        <text>coproporphyrinogen III + 3 O2 = coproporphyrin III + 3 H2O2</text>
        <dbReference type="Rhea" id="RHEA:43436"/>
        <dbReference type="ChEBI" id="CHEBI:15379"/>
        <dbReference type="ChEBI" id="CHEBI:16240"/>
        <dbReference type="ChEBI" id="CHEBI:57309"/>
        <dbReference type="ChEBI" id="CHEBI:131725"/>
        <dbReference type="EC" id="1.3.3.15"/>
    </reaction>
    <physiologicalReaction direction="left-to-right" evidence="1">
        <dbReference type="Rhea" id="RHEA:43437"/>
    </physiologicalReaction>
</comment>
<dbReference type="InterPro" id="IPR036188">
    <property type="entry name" value="FAD/NAD-bd_sf"/>
</dbReference>
<evidence type="ECO:0000256" key="6">
    <source>
        <dbReference type="ARBA" id="ARBA00019046"/>
    </source>
</evidence>
<dbReference type="RefSeq" id="WP_267152992.1">
    <property type="nucleotide sequence ID" value="NZ_JAPMLT010000012.1"/>
</dbReference>
<proteinExistence type="inferred from homology"/>
<dbReference type="NCBIfam" id="TIGR00562">
    <property type="entry name" value="proto_IX_ox"/>
    <property type="match status" value="1"/>
</dbReference>
<evidence type="ECO:0000256" key="3">
    <source>
        <dbReference type="ARBA" id="ARBA00004744"/>
    </source>
</evidence>
<dbReference type="InterPro" id="IPR050464">
    <property type="entry name" value="Zeta_carotene_desat/Oxidored"/>
</dbReference>
<sequence length="485" mass="52443">MADKANGKQVVIIGGGITGLSTAYYLEQAARAQGHSLTITLLEADNRLGGKIKTDEIDDFVIEAGPDSFLVRKPQAVELCRELGIDGELVGTNPHNKKTYILHEGKLHRIPQGLNIGIPTQFMPFATTGLLSMGGKLRAGLDLVLPKHQQKGDQSLGAFLERRLGKEVVDHMAEPLLAGIYAGDLRKLSLRATFPQFEQLEQNYGSLVRGMLAQAREAKAKAAVPQQPELGQKPLPNSVFVTFPNGLERLIRGIADALTQTDVRLSTAVEEITPREEGGYTVRLAAGETLTADAVVLTAPTFESAKLLPQELVSGSHLTQVPYASVATCVLAFDKGVIDYPLDGTGFVIPHKEGTTITACTWTSSKWSHTAKNGKVLMRFYVGRAGEEAIVDESDETIVARVRADVKKIMGITAEPMFTRVARWRRSMPQYTVGHLDRVKTFVDQAARDLPGVFFAGAGFTGLGIPDTIGQGKQTAGQIVSFLTK</sequence>